<protein>
    <submittedName>
        <fullName evidence="1">Uncharacterized protein</fullName>
    </submittedName>
</protein>
<evidence type="ECO:0000313" key="2">
    <source>
        <dbReference type="Proteomes" id="UP000187429"/>
    </source>
</evidence>
<dbReference type="EMBL" id="LSSM01001059">
    <property type="protein sequence ID" value="OMJ27344.1"/>
    <property type="molecule type" value="Genomic_DNA"/>
</dbReference>
<keyword evidence="2" id="KW-1185">Reference proteome</keyword>
<name>A0A1R1YKD6_9FUNG</name>
<evidence type="ECO:0000313" key="1">
    <source>
        <dbReference type="EMBL" id="OMJ27344.1"/>
    </source>
</evidence>
<comment type="caution">
    <text evidence="1">The sequence shown here is derived from an EMBL/GenBank/DDBJ whole genome shotgun (WGS) entry which is preliminary data.</text>
</comment>
<sequence>MAICYANGKTPRINYAAHQFPVVLPKCSHLPCPSAHICPAHPLTSALFICYYLSCPSAPIRPAHLLPSALLISSDHLPCFLTFILTHLICPSKYIYLLYSSSKFSFIPSPSTHYCPDIHISYALLSSLPLNHNIITLKALAITSSPLASA</sequence>
<reference evidence="2" key="1">
    <citation type="submission" date="2017-01" db="EMBL/GenBank/DDBJ databases">
        <authorList>
            <person name="Wang Y."/>
            <person name="White M."/>
            <person name="Kvist S."/>
            <person name="Moncalvo J.-M."/>
        </authorList>
    </citation>
    <scope>NUCLEOTIDE SEQUENCE [LARGE SCALE GENOMIC DNA]</scope>
    <source>
        <strain evidence="2">ID-206-W2</strain>
    </source>
</reference>
<proteinExistence type="predicted"/>
<gene>
    <name evidence="1" type="ORF">AYI69_g3225</name>
</gene>
<dbReference type="Proteomes" id="UP000187429">
    <property type="component" value="Unassembled WGS sequence"/>
</dbReference>
<accession>A0A1R1YKD6</accession>
<organism evidence="1 2">
    <name type="scientific">Smittium culicis</name>
    <dbReference type="NCBI Taxonomy" id="133412"/>
    <lineage>
        <taxon>Eukaryota</taxon>
        <taxon>Fungi</taxon>
        <taxon>Fungi incertae sedis</taxon>
        <taxon>Zoopagomycota</taxon>
        <taxon>Kickxellomycotina</taxon>
        <taxon>Harpellomycetes</taxon>
        <taxon>Harpellales</taxon>
        <taxon>Legeriomycetaceae</taxon>
        <taxon>Smittium</taxon>
    </lineage>
</organism>
<dbReference type="AlphaFoldDB" id="A0A1R1YKD6"/>